<proteinExistence type="predicted"/>
<evidence type="ECO:0000256" key="1">
    <source>
        <dbReference type="SAM" id="MobiDB-lite"/>
    </source>
</evidence>
<comment type="caution">
    <text evidence="2">The sequence shown here is derived from an EMBL/GenBank/DDBJ whole genome shotgun (WGS) entry which is preliminary data.</text>
</comment>
<accession>A0A811V460</accession>
<name>A0A811V460_CERCA</name>
<sequence>MCTSVSVFFVLRSKCKLAIKCLYFYFLLSTCLGGSKYQANIRKKRYASEYKRTQIDLRSKATQQQQLQQKGPMCPGRAKKNMHARQTTRGFDVAHGSHVHIHAYKGHQRQIDRCGAHLASGSDNGNSDSLL</sequence>
<organism evidence="2 3">
    <name type="scientific">Ceratitis capitata</name>
    <name type="common">Mediterranean fruit fly</name>
    <name type="synonym">Tephritis capitata</name>
    <dbReference type="NCBI Taxonomy" id="7213"/>
    <lineage>
        <taxon>Eukaryota</taxon>
        <taxon>Metazoa</taxon>
        <taxon>Ecdysozoa</taxon>
        <taxon>Arthropoda</taxon>
        <taxon>Hexapoda</taxon>
        <taxon>Insecta</taxon>
        <taxon>Pterygota</taxon>
        <taxon>Neoptera</taxon>
        <taxon>Endopterygota</taxon>
        <taxon>Diptera</taxon>
        <taxon>Brachycera</taxon>
        <taxon>Muscomorpha</taxon>
        <taxon>Tephritoidea</taxon>
        <taxon>Tephritidae</taxon>
        <taxon>Ceratitis</taxon>
        <taxon>Ceratitis</taxon>
    </lineage>
</organism>
<evidence type="ECO:0000313" key="3">
    <source>
        <dbReference type="Proteomes" id="UP000606786"/>
    </source>
</evidence>
<evidence type="ECO:0000313" key="2">
    <source>
        <dbReference type="EMBL" id="CAD7004283.1"/>
    </source>
</evidence>
<gene>
    <name evidence="2" type="ORF">CCAP1982_LOCUS12703</name>
</gene>
<reference evidence="2" key="1">
    <citation type="submission" date="2020-11" db="EMBL/GenBank/DDBJ databases">
        <authorList>
            <person name="Whitehead M."/>
        </authorList>
    </citation>
    <scope>NUCLEOTIDE SEQUENCE</scope>
    <source>
        <strain evidence="2">EGII</strain>
    </source>
</reference>
<dbReference type="AlphaFoldDB" id="A0A811V460"/>
<keyword evidence="3" id="KW-1185">Reference proteome</keyword>
<dbReference type="Proteomes" id="UP000606786">
    <property type="component" value="Unassembled WGS sequence"/>
</dbReference>
<protein>
    <submittedName>
        <fullName evidence="2">(Mediterranean fruit fly) hypothetical protein</fullName>
    </submittedName>
</protein>
<feature type="region of interest" description="Disordered" evidence="1">
    <location>
        <begin position="60"/>
        <end position="81"/>
    </location>
</feature>
<dbReference type="EMBL" id="CAJHJT010000034">
    <property type="protein sequence ID" value="CAD7004283.1"/>
    <property type="molecule type" value="Genomic_DNA"/>
</dbReference>